<dbReference type="EMBL" id="GBRH01186221">
    <property type="protein sequence ID" value="JAE11675.1"/>
    <property type="molecule type" value="Transcribed_RNA"/>
</dbReference>
<name>A0A0A9FF84_ARUDO</name>
<organism evidence="1">
    <name type="scientific">Arundo donax</name>
    <name type="common">Giant reed</name>
    <name type="synonym">Donax arundinaceus</name>
    <dbReference type="NCBI Taxonomy" id="35708"/>
    <lineage>
        <taxon>Eukaryota</taxon>
        <taxon>Viridiplantae</taxon>
        <taxon>Streptophyta</taxon>
        <taxon>Embryophyta</taxon>
        <taxon>Tracheophyta</taxon>
        <taxon>Spermatophyta</taxon>
        <taxon>Magnoliopsida</taxon>
        <taxon>Liliopsida</taxon>
        <taxon>Poales</taxon>
        <taxon>Poaceae</taxon>
        <taxon>PACMAD clade</taxon>
        <taxon>Arundinoideae</taxon>
        <taxon>Arundineae</taxon>
        <taxon>Arundo</taxon>
    </lineage>
</organism>
<reference evidence="1" key="1">
    <citation type="submission" date="2014-09" db="EMBL/GenBank/DDBJ databases">
        <authorList>
            <person name="Magalhaes I.L.F."/>
            <person name="Oliveira U."/>
            <person name="Santos F.R."/>
            <person name="Vidigal T.H.D.A."/>
            <person name="Brescovit A.D."/>
            <person name="Santos A.J."/>
        </authorList>
    </citation>
    <scope>NUCLEOTIDE SEQUENCE</scope>
    <source>
        <tissue evidence="1">Shoot tissue taken approximately 20 cm above the soil surface</tissue>
    </source>
</reference>
<evidence type="ECO:0000313" key="1">
    <source>
        <dbReference type="EMBL" id="JAE11675.1"/>
    </source>
</evidence>
<accession>A0A0A9FF84</accession>
<proteinExistence type="predicted"/>
<dbReference type="AlphaFoldDB" id="A0A0A9FF84"/>
<protein>
    <submittedName>
        <fullName evidence="1">Uncharacterized protein</fullName>
    </submittedName>
</protein>
<sequence>MPSMIKTRYHLRGYSQHYTSILLYS</sequence>
<reference evidence="1" key="2">
    <citation type="journal article" date="2015" name="Data Brief">
        <title>Shoot transcriptome of the giant reed, Arundo donax.</title>
        <authorList>
            <person name="Barrero R.A."/>
            <person name="Guerrero F.D."/>
            <person name="Moolhuijzen P."/>
            <person name="Goolsby J.A."/>
            <person name="Tidwell J."/>
            <person name="Bellgard S.E."/>
            <person name="Bellgard M.I."/>
        </authorList>
    </citation>
    <scope>NUCLEOTIDE SEQUENCE</scope>
    <source>
        <tissue evidence="1">Shoot tissue taken approximately 20 cm above the soil surface</tissue>
    </source>
</reference>